<feature type="compositionally biased region" description="Basic and acidic residues" evidence="1">
    <location>
        <begin position="31"/>
        <end position="66"/>
    </location>
</feature>
<organism evidence="2 3">
    <name type="scientific">Halapricum desulfuricans</name>
    <dbReference type="NCBI Taxonomy" id="2841257"/>
    <lineage>
        <taxon>Archaea</taxon>
        <taxon>Methanobacteriati</taxon>
        <taxon>Methanobacteriota</taxon>
        <taxon>Stenosarchaea group</taxon>
        <taxon>Halobacteria</taxon>
        <taxon>Halobacteriales</taxon>
        <taxon>Haloarculaceae</taxon>
        <taxon>Halapricum</taxon>
    </lineage>
</organism>
<dbReference type="AlphaFoldDB" id="A0A897NJH7"/>
<evidence type="ECO:0000313" key="3">
    <source>
        <dbReference type="Proteomes" id="UP000662973"/>
    </source>
</evidence>
<proteinExistence type="predicted"/>
<gene>
    <name evidence="2" type="ORF">HSR122_3058</name>
</gene>
<accession>A0A897NJH7</accession>
<dbReference type="EMBL" id="CP064788">
    <property type="protein sequence ID" value="QSG10426.1"/>
    <property type="molecule type" value="Genomic_DNA"/>
</dbReference>
<reference evidence="2 3" key="1">
    <citation type="submission" date="2020-11" db="EMBL/GenBank/DDBJ databases">
        <title>Carbohydrate-dependent, anaerobic sulfur respiration: A novel catabolism in halophilic archaea.</title>
        <authorList>
            <person name="Sorokin D.Y."/>
            <person name="Messina E."/>
            <person name="Smedile F."/>
            <person name="La Cono V."/>
            <person name="Hallsworth J.E."/>
            <person name="Yakimov M.M."/>
        </authorList>
    </citation>
    <scope>NUCLEOTIDE SEQUENCE [LARGE SCALE GENOMIC DNA]</scope>
    <source>
        <strain evidence="2 3">HSR12-2</strain>
    </source>
</reference>
<evidence type="ECO:0000313" key="2">
    <source>
        <dbReference type="EMBL" id="QSG10426.1"/>
    </source>
</evidence>
<name>A0A897NJH7_9EURY</name>
<feature type="region of interest" description="Disordered" evidence="1">
    <location>
        <begin position="1"/>
        <end position="66"/>
    </location>
</feature>
<sequence length="66" mass="7922">MSWRRNGYRPVTTTHTYGNVLDRTDPGWADRLSRPDLSCHRAERPREGRGRPLIEEMKQRRKRESE</sequence>
<evidence type="ECO:0000256" key="1">
    <source>
        <dbReference type="SAM" id="MobiDB-lite"/>
    </source>
</evidence>
<dbReference type="KEGG" id="hds:HSR122_3058"/>
<keyword evidence="3" id="KW-1185">Reference proteome</keyword>
<dbReference type="Proteomes" id="UP000662973">
    <property type="component" value="Chromosome"/>
</dbReference>
<protein>
    <submittedName>
        <fullName evidence="2">Uncharacterized protein</fullName>
    </submittedName>
</protein>